<sequence>MDDIEHLVRVTLTDRAAAVAPPTDLVRTARGRAHRGRRRAQAAGVAVAAAAVLLALPAAARLWTPAPPSAVDAGAPSAVAPAVPPFPFTPGVSLPGYGAPIAELSAGVPGLRFDGGAGRWLTVAVHDERPAPPEWDVPPKLFNVVVGDRKATLELGRGGWTVTWQAAGGRWLRVEADGEATREEVLRFAAGLVPGEVAVRWPFTFESVPPGLVPDVVSRPAVSFRPERAAPSHGFAGKLTVMLSDTAETAAGGGRQVAVGARLGRLAVGSGASILTVDLGDGRTLVVQADAALGLGDATLAAFAAGVRVTPDAVVGQG</sequence>
<name>A0A6V8K5U4_9ACTN</name>
<keyword evidence="1" id="KW-0472">Membrane</keyword>
<organism evidence="2 3">
    <name type="scientific">Phytohabitans houttuyneae</name>
    <dbReference type="NCBI Taxonomy" id="1076126"/>
    <lineage>
        <taxon>Bacteria</taxon>
        <taxon>Bacillati</taxon>
        <taxon>Actinomycetota</taxon>
        <taxon>Actinomycetes</taxon>
        <taxon>Micromonosporales</taxon>
        <taxon>Micromonosporaceae</taxon>
    </lineage>
</organism>
<reference evidence="2 3" key="1">
    <citation type="submission" date="2020-03" db="EMBL/GenBank/DDBJ databases">
        <title>Whole genome shotgun sequence of Phytohabitans houttuyneae NBRC 108639.</title>
        <authorList>
            <person name="Komaki H."/>
            <person name="Tamura T."/>
        </authorList>
    </citation>
    <scope>NUCLEOTIDE SEQUENCE [LARGE SCALE GENOMIC DNA]</scope>
    <source>
        <strain evidence="2 3">NBRC 108639</strain>
    </source>
</reference>
<keyword evidence="1" id="KW-1133">Transmembrane helix</keyword>
<reference evidence="2 3" key="2">
    <citation type="submission" date="2020-03" db="EMBL/GenBank/DDBJ databases">
        <authorList>
            <person name="Ichikawa N."/>
            <person name="Kimura A."/>
            <person name="Kitahashi Y."/>
            <person name="Uohara A."/>
        </authorList>
    </citation>
    <scope>NUCLEOTIDE SEQUENCE [LARGE SCALE GENOMIC DNA]</scope>
    <source>
        <strain evidence="2 3">NBRC 108639</strain>
    </source>
</reference>
<protein>
    <submittedName>
        <fullName evidence="2">Uncharacterized protein</fullName>
    </submittedName>
</protein>
<accession>A0A6V8K5U4</accession>
<comment type="caution">
    <text evidence="2">The sequence shown here is derived from an EMBL/GenBank/DDBJ whole genome shotgun (WGS) entry which is preliminary data.</text>
</comment>
<dbReference type="Proteomes" id="UP000482800">
    <property type="component" value="Unassembled WGS sequence"/>
</dbReference>
<dbReference type="RefSeq" id="WP_173054357.1">
    <property type="nucleotide sequence ID" value="NZ_BLPF01000001.1"/>
</dbReference>
<evidence type="ECO:0000313" key="2">
    <source>
        <dbReference type="EMBL" id="GFJ77117.1"/>
    </source>
</evidence>
<feature type="transmembrane region" description="Helical" evidence="1">
    <location>
        <begin position="42"/>
        <end position="63"/>
    </location>
</feature>
<evidence type="ECO:0000256" key="1">
    <source>
        <dbReference type="SAM" id="Phobius"/>
    </source>
</evidence>
<gene>
    <name evidence="2" type="ORF">Phou_012970</name>
</gene>
<dbReference type="EMBL" id="BLPF01000001">
    <property type="protein sequence ID" value="GFJ77117.1"/>
    <property type="molecule type" value="Genomic_DNA"/>
</dbReference>
<proteinExistence type="predicted"/>
<keyword evidence="3" id="KW-1185">Reference proteome</keyword>
<keyword evidence="1" id="KW-0812">Transmembrane</keyword>
<evidence type="ECO:0000313" key="3">
    <source>
        <dbReference type="Proteomes" id="UP000482800"/>
    </source>
</evidence>
<dbReference type="AlphaFoldDB" id="A0A6V8K5U4"/>